<dbReference type="InterPro" id="IPR050010">
    <property type="entry name" value="ETEC_3214_dom"/>
</dbReference>
<name>A0A7X8TP28_9VIBR</name>
<reference evidence="2 3" key="1">
    <citation type="submission" date="2020-04" db="EMBL/GenBank/DDBJ databases">
        <title>Vibrio sp. SM6, a novel species isolated from seawater.</title>
        <authorList>
            <person name="Wang X."/>
        </authorList>
    </citation>
    <scope>NUCLEOTIDE SEQUENCE [LARGE SCALE GENOMIC DNA]</scope>
    <source>
        <strain evidence="2 3">SM6</strain>
    </source>
</reference>
<dbReference type="EMBL" id="JABAIK010000003">
    <property type="protein sequence ID" value="NLS12001.1"/>
    <property type="molecule type" value="Genomic_DNA"/>
</dbReference>
<evidence type="ECO:0000256" key="1">
    <source>
        <dbReference type="SAM" id="Phobius"/>
    </source>
</evidence>
<keyword evidence="3" id="KW-1185">Reference proteome</keyword>
<dbReference type="AlphaFoldDB" id="A0A7X8TP28"/>
<accession>A0A7X8TP28</accession>
<dbReference type="RefSeq" id="WP_168835117.1">
    <property type="nucleotide sequence ID" value="NZ_JABAIK010000003.1"/>
</dbReference>
<dbReference type="NCBIfam" id="NF043066">
    <property type="entry name" value="ETEC_3214_dom"/>
    <property type="match status" value="1"/>
</dbReference>
<sequence length="247" mass="27558">MFNNVKDNLRNKITQLVAVVSLVVIALGGINDSLEAGYKIYDIALSNFTDLPSNDKLDKIYIRASEGVLEETFGAPSYIKETSMGEVIKYFSDSKFIISTISKNNAIAAFLVFPTTQFKPNTASHAGGENLIGFPMSSNDQISNSNAITSNIVSYYLEESFDGEFGNLHSSISGYSDFLRKDGEDSYYDLLNEFSESQLLGIENEELLKELRSKVPVNFYGYSILPFNVLEYAILTRSEYDLINRSI</sequence>
<proteinExistence type="predicted"/>
<keyword evidence="1" id="KW-1133">Transmembrane helix</keyword>
<protein>
    <submittedName>
        <fullName evidence="2">Uncharacterized protein</fullName>
    </submittedName>
</protein>
<organism evidence="2 3">
    <name type="scientific">Vibrio agarilyticus</name>
    <dbReference type="NCBI Taxonomy" id="2726741"/>
    <lineage>
        <taxon>Bacteria</taxon>
        <taxon>Pseudomonadati</taxon>
        <taxon>Pseudomonadota</taxon>
        <taxon>Gammaproteobacteria</taxon>
        <taxon>Vibrionales</taxon>
        <taxon>Vibrionaceae</taxon>
        <taxon>Vibrio</taxon>
    </lineage>
</organism>
<gene>
    <name evidence="2" type="ORF">HGP28_03730</name>
</gene>
<comment type="caution">
    <text evidence="2">The sequence shown here is derived from an EMBL/GenBank/DDBJ whole genome shotgun (WGS) entry which is preliminary data.</text>
</comment>
<evidence type="ECO:0000313" key="3">
    <source>
        <dbReference type="Proteomes" id="UP000535589"/>
    </source>
</evidence>
<keyword evidence="1" id="KW-0812">Transmembrane</keyword>
<feature type="transmembrane region" description="Helical" evidence="1">
    <location>
        <begin position="12"/>
        <end position="30"/>
    </location>
</feature>
<evidence type="ECO:0000313" key="2">
    <source>
        <dbReference type="EMBL" id="NLS12001.1"/>
    </source>
</evidence>
<dbReference type="Proteomes" id="UP000535589">
    <property type="component" value="Unassembled WGS sequence"/>
</dbReference>
<keyword evidence="1" id="KW-0472">Membrane</keyword>